<keyword evidence="3 5" id="KW-0368">Histidine biosynthesis</keyword>
<dbReference type="Gene3D" id="3.20.20.70">
    <property type="entry name" value="Aldolase class I"/>
    <property type="match status" value="1"/>
</dbReference>
<sequence length="275" mass="28872">MVWVPRISQAPVGAQGADAGTRFELFPSVHVAGGRVVHLVGDGHIAELDRSDPVEAALAFQEQGATWLHLVMAEEDDGGFDLGQARRVIEAVSVDVQLMCRAGVNEESVLEQVLSTGCARFNLGRSALTNLPWCAEVIARHGERIGVSLPVRLTDRGPRLAGPGRGTDAGDLWQTLTVLDRAGCSRYVVTDVSREGSLSTPNLELFSEVCGRTDAGVLAAGGIATLDDLWAVAALAPHGVDGALIGRALYSGSFTLSQALARVATSTVNSHPPFG</sequence>
<evidence type="ECO:0000256" key="1">
    <source>
        <dbReference type="ARBA" id="ARBA00009667"/>
    </source>
</evidence>
<dbReference type="InterPro" id="IPR044524">
    <property type="entry name" value="Isoase_HisA-like"/>
</dbReference>
<keyword evidence="6" id="KW-0413">Isomerase</keyword>
<evidence type="ECO:0000256" key="3">
    <source>
        <dbReference type="ARBA" id="ARBA00023102"/>
    </source>
</evidence>
<comment type="similarity">
    <text evidence="1 5">Belongs to the HisA/HisF family.</text>
</comment>
<dbReference type="GO" id="GO:0000162">
    <property type="term" value="P:L-tryptophan biosynthetic process"/>
    <property type="evidence" value="ECO:0007669"/>
    <property type="project" value="TreeGrafter"/>
</dbReference>
<keyword evidence="7" id="KW-1185">Reference proteome</keyword>
<dbReference type="PANTHER" id="PTHR43090">
    <property type="entry name" value="1-(5-PHOSPHORIBOSYL)-5-[(5-PHOSPHORIBOSYLAMINO)METHYLIDENEAMINO] IMIDAZOLE-4-CARBOXAMIDE ISOMERASE"/>
    <property type="match status" value="1"/>
</dbReference>
<dbReference type="EMBL" id="BMVG01000034">
    <property type="protein sequence ID" value="GHE12540.1"/>
    <property type="molecule type" value="Genomic_DNA"/>
</dbReference>
<protein>
    <submittedName>
        <fullName evidence="6">Phosphoribosyl isomerase A</fullName>
    </submittedName>
</protein>
<dbReference type="InterPro" id="IPR013785">
    <property type="entry name" value="Aldolase_TIM"/>
</dbReference>
<gene>
    <name evidence="6" type="primary">priA</name>
    <name evidence="6" type="ORF">GCM10010339_76150</name>
</gene>
<dbReference type="AlphaFoldDB" id="A0A918YSS0"/>
<dbReference type="GO" id="GO:0000105">
    <property type="term" value="P:L-histidine biosynthetic process"/>
    <property type="evidence" value="ECO:0007669"/>
    <property type="project" value="UniProtKB-KW"/>
</dbReference>
<evidence type="ECO:0000256" key="2">
    <source>
        <dbReference type="ARBA" id="ARBA00022605"/>
    </source>
</evidence>
<dbReference type="GO" id="GO:0003949">
    <property type="term" value="F:1-(5-phosphoribosyl)-5-[(5-phosphoribosylamino)methylideneamino]imidazole-4-carboxamide isomerase activity"/>
    <property type="evidence" value="ECO:0007669"/>
    <property type="project" value="InterPro"/>
</dbReference>
<dbReference type="GO" id="GO:0005737">
    <property type="term" value="C:cytoplasm"/>
    <property type="evidence" value="ECO:0007669"/>
    <property type="project" value="TreeGrafter"/>
</dbReference>
<organism evidence="6 7">
    <name type="scientific">Streptomyces alanosinicus</name>
    <dbReference type="NCBI Taxonomy" id="68171"/>
    <lineage>
        <taxon>Bacteria</taxon>
        <taxon>Bacillati</taxon>
        <taxon>Actinomycetota</taxon>
        <taxon>Actinomycetes</taxon>
        <taxon>Kitasatosporales</taxon>
        <taxon>Streptomycetaceae</taxon>
        <taxon>Streptomyces</taxon>
    </lineage>
</organism>
<comment type="pathway">
    <text evidence="4">Amino-acid biosynthesis.</text>
</comment>
<dbReference type="SUPFAM" id="SSF51366">
    <property type="entry name" value="Ribulose-phoshate binding barrel"/>
    <property type="match status" value="1"/>
</dbReference>
<dbReference type="InterPro" id="IPR006062">
    <property type="entry name" value="His_biosynth"/>
</dbReference>
<evidence type="ECO:0000256" key="5">
    <source>
        <dbReference type="RuleBase" id="RU003657"/>
    </source>
</evidence>
<dbReference type="Proteomes" id="UP000655443">
    <property type="component" value="Unassembled WGS sequence"/>
</dbReference>
<evidence type="ECO:0000256" key="4">
    <source>
        <dbReference type="ARBA" id="ARBA00029440"/>
    </source>
</evidence>
<dbReference type="InterPro" id="IPR011060">
    <property type="entry name" value="RibuloseP-bd_barrel"/>
</dbReference>
<comment type="caution">
    <text evidence="6">The sequence shown here is derived from an EMBL/GenBank/DDBJ whole genome shotgun (WGS) entry which is preliminary data.</text>
</comment>
<reference evidence="6" key="2">
    <citation type="submission" date="2020-09" db="EMBL/GenBank/DDBJ databases">
        <authorList>
            <person name="Sun Q."/>
            <person name="Ohkuma M."/>
        </authorList>
    </citation>
    <scope>NUCLEOTIDE SEQUENCE</scope>
    <source>
        <strain evidence="6">JCM 4714</strain>
    </source>
</reference>
<dbReference type="PANTHER" id="PTHR43090:SF2">
    <property type="entry name" value="1-(5-PHOSPHORIBOSYL)-5-[(5-PHOSPHORIBOSYLAMINO)METHYLIDENEAMINO] IMIDAZOLE-4-CARBOXAMIDE ISOMERASE"/>
    <property type="match status" value="1"/>
</dbReference>
<reference evidence="6" key="1">
    <citation type="journal article" date="2014" name="Int. J. Syst. Evol. Microbiol.">
        <title>Complete genome sequence of Corynebacterium casei LMG S-19264T (=DSM 44701T), isolated from a smear-ripened cheese.</title>
        <authorList>
            <consortium name="US DOE Joint Genome Institute (JGI-PGF)"/>
            <person name="Walter F."/>
            <person name="Albersmeier A."/>
            <person name="Kalinowski J."/>
            <person name="Ruckert C."/>
        </authorList>
    </citation>
    <scope>NUCLEOTIDE SEQUENCE</scope>
    <source>
        <strain evidence="6">JCM 4714</strain>
    </source>
</reference>
<accession>A0A918YSS0</accession>
<name>A0A918YSS0_9ACTN</name>
<evidence type="ECO:0000313" key="6">
    <source>
        <dbReference type="EMBL" id="GHE12540.1"/>
    </source>
</evidence>
<keyword evidence="2 5" id="KW-0028">Amino-acid biosynthesis</keyword>
<evidence type="ECO:0000313" key="7">
    <source>
        <dbReference type="Proteomes" id="UP000655443"/>
    </source>
</evidence>
<dbReference type="Pfam" id="PF00977">
    <property type="entry name" value="His_biosynth"/>
    <property type="match status" value="1"/>
</dbReference>
<proteinExistence type="inferred from homology"/>